<keyword evidence="2" id="KW-1185">Reference proteome</keyword>
<dbReference type="HOGENOM" id="CLU_159922_0_0_9"/>
<dbReference type="EMBL" id="AJAT01000017">
    <property type="protein sequence ID" value="EOL42001.1"/>
    <property type="molecule type" value="Genomic_DNA"/>
</dbReference>
<name>R3W3I0_9ENTE</name>
<evidence type="ECO:0000313" key="2">
    <source>
        <dbReference type="Proteomes" id="UP000013785"/>
    </source>
</evidence>
<proteinExistence type="predicted"/>
<dbReference type="PATRIC" id="fig|1158610.3.peg.2327"/>
<reference evidence="1 2" key="1">
    <citation type="submission" date="2013-02" db="EMBL/GenBank/DDBJ databases">
        <title>The Genome Sequence of Enterococcus phoeniculicola BAA-412.</title>
        <authorList>
            <consortium name="The Broad Institute Genome Sequencing Platform"/>
            <consortium name="The Broad Institute Genome Sequencing Center for Infectious Disease"/>
            <person name="Earl A.M."/>
            <person name="Gilmore M.S."/>
            <person name="Lebreton F."/>
            <person name="Walker B."/>
            <person name="Young S.K."/>
            <person name="Zeng Q."/>
            <person name="Gargeya S."/>
            <person name="Fitzgerald M."/>
            <person name="Haas B."/>
            <person name="Abouelleil A."/>
            <person name="Alvarado L."/>
            <person name="Arachchi H.M."/>
            <person name="Berlin A.M."/>
            <person name="Chapman S.B."/>
            <person name="Dewar J."/>
            <person name="Goldberg J."/>
            <person name="Griggs A."/>
            <person name="Gujja S."/>
            <person name="Hansen M."/>
            <person name="Howarth C."/>
            <person name="Imamovic A."/>
            <person name="Larimer J."/>
            <person name="McCowan C."/>
            <person name="Murphy C."/>
            <person name="Neiman D."/>
            <person name="Pearson M."/>
            <person name="Priest M."/>
            <person name="Roberts A."/>
            <person name="Saif S."/>
            <person name="Shea T."/>
            <person name="Sisk P."/>
            <person name="Sykes S."/>
            <person name="Wortman J."/>
            <person name="Nusbaum C."/>
            <person name="Birren B."/>
        </authorList>
    </citation>
    <scope>NUCLEOTIDE SEQUENCE [LARGE SCALE GENOMIC DNA]</scope>
    <source>
        <strain evidence="1 2">ATCC BAA-412</strain>
    </source>
</reference>
<sequence>MTWQVIQLPINTKYRRSQIVAGDLNTPVTFFEFVPDEGPYPGEDKKQELYKCTCLVYNPSSKDRDILNGKGTKEAVTIKIRDPYTDYLPSNKHKVILDDFRYKDKIWDIVDHAPDVEDNDFIKIILGVTS</sequence>
<dbReference type="RefSeq" id="WP_010768993.1">
    <property type="nucleotide sequence ID" value="NZ_KB946329.1"/>
</dbReference>
<evidence type="ECO:0008006" key="3">
    <source>
        <dbReference type="Google" id="ProtNLM"/>
    </source>
</evidence>
<organism evidence="1 2">
    <name type="scientific">Enterococcus phoeniculicola ATCC BAA-412</name>
    <dbReference type="NCBI Taxonomy" id="1158610"/>
    <lineage>
        <taxon>Bacteria</taxon>
        <taxon>Bacillati</taxon>
        <taxon>Bacillota</taxon>
        <taxon>Bacilli</taxon>
        <taxon>Lactobacillales</taxon>
        <taxon>Enterococcaceae</taxon>
        <taxon>Enterococcus</taxon>
    </lineage>
</organism>
<evidence type="ECO:0000313" key="1">
    <source>
        <dbReference type="EMBL" id="EOL42001.1"/>
    </source>
</evidence>
<dbReference type="AlphaFoldDB" id="R3W3I0"/>
<accession>R3W3I0</accession>
<protein>
    <recommendedName>
        <fullName evidence="3">Phage head-tail adaptor</fullName>
    </recommendedName>
</protein>
<dbReference type="Proteomes" id="UP000013785">
    <property type="component" value="Unassembled WGS sequence"/>
</dbReference>
<comment type="caution">
    <text evidence="1">The sequence shown here is derived from an EMBL/GenBank/DDBJ whole genome shotgun (WGS) entry which is preliminary data.</text>
</comment>
<gene>
    <name evidence="1" type="ORF">UC3_02349</name>
</gene>
<dbReference type="eggNOG" id="ENOG50331F3">
    <property type="taxonomic scope" value="Bacteria"/>
</dbReference>